<evidence type="ECO:0000313" key="2">
    <source>
        <dbReference type="EMBL" id="ADI20188.1"/>
    </source>
</evidence>
<sequence length="83" mass="8967">MICNLGVVSSNLTIGSRFVLDFLVESCTHRGGYSSGQRGRTVNPLGNLRRFESCSPHYRGSSSAGRASAFQAEGRGFESRLPL</sequence>
<accession>E0Y0J7</accession>
<organism evidence="2">
    <name type="scientific">uncultured Sphingobacterium sp. EB080_L08E11</name>
    <dbReference type="NCBI Taxonomy" id="710992"/>
    <lineage>
        <taxon>Bacteria</taxon>
        <taxon>Pseudomonadati</taxon>
        <taxon>Bacteroidota</taxon>
        <taxon>Sphingobacteriia</taxon>
        <taxon>Sphingobacteriales</taxon>
        <taxon>Sphingobacteriaceae</taxon>
        <taxon>Sphingobacterium</taxon>
        <taxon>environmental samples</taxon>
    </lineage>
</organism>
<feature type="region of interest" description="Disordered" evidence="1">
    <location>
        <begin position="57"/>
        <end position="83"/>
    </location>
</feature>
<name>E0Y0J7_9SPHI</name>
<reference evidence="2" key="1">
    <citation type="journal article" date="2011" name="Environ. Microbiol.">
        <title>Time-series analyses of Monterey Bay coastal microbial picoplankton using a 'genome proxy' microarray.</title>
        <authorList>
            <person name="Rich V.I."/>
            <person name="Pham V.D."/>
            <person name="Eppley J."/>
            <person name="Shi Y."/>
            <person name="DeLong E.F."/>
        </authorList>
    </citation>
    <scope>NUCLEOTIDE SEQUENCE</scope>
</reference>
<proteinExistence type="predicted"/>
<dbReference type="AntiFam" id="ANF00013">
    <property type="entry name" value="tRNA translation"/>
</dbReference>
<dbReference type="AlphaFoldDB" id="E0Y0J7"/>
<dbReference type="EMBL" id="GU474939">
    <property type="protein sequence ID" value="ADI20188.1"/>
    <property type="molecule type" value="Genomic_DNA"/>
</dbReference>
<protein>
    <submittedName>
        <fullName evidence="2">Uncharacterized protein</fullName>
    </submittedName>
</protein>
<evidence type="ECO:0000256" key="1">
    <source>
        <dbReference type="SAM" id="MobiDB-lite"/>
    </source>
</evidence>
<feature type="compositionally biased region" description="Low complexity" evidence="1">
    <location>
        <begin position="59"/>
        <end position="69"/>
    </location>
</feature>